<evidence type="ECO:0000313" key="8">
    <source>
        <dbReference type="Proteomes" id="UP000754883"/>
    </source>
</evidence>
<dbReference type="InterPro" id="IPR029044">
    <property type="entry name" value="Nucleotide-diphossugar_trans"/>
</dbReference>
<keyword evidence="5" id="KW-0812">Transmembrane</keyword>
<dbReference type="GO" id="GO:0000139">
    <property type="term" value="C:Golgi membrane"/>
    <property type="evidence" value="ECO:0007669"/>
    <property type="project" value="TreeGrafter"/>
</dbReference>
<dbReference type="GO" id="GO:0006487">
    <property type="term" value="P:protein N-linked glycosylation"/>
    <property type="evidence" value="ECO:0007669"/>
    <property type="project" value="TreeGrafter"/>
</dbReference>
<reference evidence="7" key="1">
    <citation type="submission" date="2021-10" db="EMBL/GenBank/DDBJ databases">
        <authorList>
            <person name="Piombo E."/>
        </authorList>
    </citation>
    <scope>NUCLEOTIDE SEQUENCE</scope>
</reference>
<keyword evidence="5" id="KW-0472">Membrane</keyword>
<evidence type="ECO:0000256" key="1">
    <source>
        <dbReference type="ARBA" id="ARBA00005664"/>
    </source>
</evidence>
<dbReference type="OrthoDB" id="3763672at2759"/>
<protein>
    <recommendedName>
        <fullName evidence="6">Nucleotide-diphospho-sugar transferase domain-containing protein</fullName>
    </recommendedName>
</protein>
<comment type="caution">
    <text evidence="7">The sequence shown here is derived from an EMBL/GenBank/DDBJ whole genome shotgun (WGS) entry which is preliminary data.</text>
</comment>
<keyword evidence="5" id="KW-1133">Transmembrane helix</keyword>
<evidence type="ECO:0000256" key="5">
    <source>
        <dbReference type="SAM" id="Phobius"/>
    </source>
</evidence>
<keyword evidence="4" id="KW-0808">Transferase</keyword>
<keyword evidence="3" id="KW-0328">Glycosyltransferase</keyword>
<dbReference type="EMBL" id="CABFNO020001323">
    <property type="protein sequence ID" value="CAG9981227.1"/>
    <property type="molecule type" value="Genomic_DNA"/>
</dbReference>
<dbReference type="InterPro" id="IPR005069">
    <property type="entry name" value="Nucl-diP-sugar_transferase"/>
</dbReference>
<evidence type="ECO:0000313" key="7">
    <source>
        <dbReference type="EMBL" id="CAG9981227.1"/>
    </source>
</evidence>
<dbReference type="InterPro" id="IPR008630">
    <property type="entry name" value="Glyco_trans_34"/>
</dbReference>
<sequence>MAAGLMASVSGGWSSIVRRRRYWSMFGIFAIVLFFGYSLFILNTEYDRVSKIINFLKPNKNSDNNNNSNNNEEVHLDPFIEQLQAKYKPTLHRIDNSTFITREGYKYTVNDTNHYFTEPLGKRLLILDADSRLETEPGHMLAPPPLTHEDIKRGTAGMMNHFLYAMIHGYDYRLVKSPKDPNRHGTWSKVSLIREALKTHDFVVFLDSDANFQYYNLPYEWLMNLWGVNGDTLAAMPEDPNSKVNQDSNGWVLWNTGFVTAQQSERTQDMFNRWDNCPSGERYKECKHWAYDWAHEQAAFGAFVRYEYEVGKDLIAISCMDGNGASYIGDKKCGGVFVSHHWGDKDRTIKQLYDRLDGHSVEDLHRHFHENQDKYYVNAEKYTYPIKDITI</sequence>
<comment type="similarity">
    <text evidence="1">Belongs to the glycosyltransferase 34 family.</text>
</comment>
<dbReference type="AlphaFoldDB" id="A0A9N9XXF0"/>
<keyword evidence="8" id="KW-1185">Reference proteome</keyword>
<proteinExistence type="inferred from homology"/>
<dbReference type="PANTHER" id="PTHR31306">
    <property type="entry name" value="ALPHA-1,6-MANNOSYLTRANSFERASE MNN11-RELATED"/>
    <property type="match status" value="1"/>
</dbReference>
<name>A0A9N9XXF0_9HYPO</name>
<feature type="domain" description="Nucleotide-diphospho-sugar transferase" evidence="6">
    <location>
        <begin position="186"/>
        <end position="308"/>
    </location>
</feature>
<evidence type="ECO:0000256" key="2">
    <source>
        <dbReference type="ARBA" id="ARBA00007033"/>
    </source>
</evidence>
<dbReference type="Proteomes" id="UP000754883">
    <property type="component" value="Unassembled WGS sequence"/>
</dbReference>
<feature type="transmembrane region" description="Helical" evidence="5">
    <location>
        <begin position="22"/>
        <end position="42"/>
    </location>
</feature>
<organism evidence="7 8">
    <name type="scientific">Clonostachys byssicola</name>
    <dbReference type="NCBI Taxonomy" id="160290"/>
    <lineage>
        <taxon>Eukaryota</taxon>
        <taxon>Fungi</taxon>
        <taxon>Dikarya</taxon>
        <taxon>Ascomycota</taxon>
        <taxon>Pezizomycotina</taxon>
        <taxon>Sordariomycetes</taxon>
        <taxon>Hypocreomycetidae</taxon>
        <taxon>Hypocreales</taxon>
        <taxon>Bionectriaceae</taxon>
        <taxon>Clonostachys</taxon>
    </lineage>
</organism>
<dbReference type="Pfam" id="PF03407">
    <property type="entry name" value="Nucleotid_trans"/>
    <property type="match status" value="1"/>
</dbReference>
<evidence type="ECO:0000256" key="4">
    <source>
        <dbReference type="ARBA" id="ARBA00022679"/>
    </source>
</evidence>
<evidence type="ECO:0000256" key="3">
    <source>
        <dbReference type="ARBA" id="ARBA00022676"/>
    </source>
</evidence>
<dbReference type="GO" id="GO:0016757">
    <property type="term" value="F:glycosyltransferase activity"/>
    <property type="evidence" value="ECO:0007669"/>
    <property type="project" value="UniProtKB-KW"/>
</dbReference>
<comment type="similarity">
    <text evidence="2">Belongs to the glycosyltransferase 77 family.</text>
</comment>
<gene>
    <name evidence="7" type="ORF">CBYS24578_00008220</name>
</gene>
<evidence type="ECO:0000259" key="6">
    <source>
        <dbReference type="Pfam" id="PF03407"/>
    </source>
</evidence>
<accession>A0A9N9XXF0</accession>
<dbReference type="Gene3D" id="3.90.550.10">
    <property type="entry name" value="Spore Coat Polysaccharide Biosynthesis Protein SpsA, Chain A"/>
    <property type="match status" value="1"/>
</dbReference>
<dbReference type="PANTHER" id="PTHR31306:SF3">
    <property type="entry name" value="NUCLEOTIDE-DIPHOSPHO-SUGAR TRANSFERASE DOMAIN-CONTAINING PROTEIN"/>
    <property type="match status" value="1"/>
</dbReference>